<dbReference type="Pfam" id="PF01408">
    <property type="entry name" value="GFO_IDH_MocA"/>
    <property type="match status" value="1"/>
</dbReference>
<evidence type="ECO:0000313" key="4">
    <source>
        <dbReference type="EMBL" id="MBC8573732.1"/>
    </source>
</evidence>
<feature type="domain" description="Gfo/Idh/MocA-like oxidoreductase C-terminal" evidence="3">
    <location>
        <begin position="136"/>
        <end position="335"/>
    </location>
</feature>
<proteinExistence type="inferred from homology"/>
<dbReference type="InterPro" id="IPR036291">
    <property type="entry name" value="NAD(P)-bd_dom_sf"/>
</dbReference>
<gene>
    <name evidence="4" type="ORF">H8716_11660</name>
</gene>
<feature type="domain" description="Gfo/Idh/MocA-like oxidoreductase N-terminal" evidence="2">
    <location>
        <begin position="3"/>
        <end position="123"/>
    </location>
</feature>
<evidence type="ECO:0000259" key="2">
    <source>
        <dbReference type="Pfam" id="PF01408"/>
    </source>
</evidence>
<evidence type="ECO:0000256" key="1">
    <source>
        <dbReference type="ARBA" id="ARBA00010928"/>
    </source>
</evidence>
<reference evidence="4 5" key="1">
    <citation type="submission" date="2020-08" db="EMBL/GenBank/DDBJ databases">
        <title>Genome public.</title>
        <authorList>
            <person name="Liu C."/>
            <person name="Sun Q."/>
        </authorList>
    </citation>
    <scope>NUCLEOTIDE SEQUENCE [LARGE SCALE GENOMIC DNA]</scope>
    <source>
        <strain evidence="4 5">NSJ-46</strain>
    </source>
</reference>
<name>A0ABR7ND19_9FIRM</name>
<sequence length="342" mass="39168">MITVAYVGFGVSVREYHIPYVENRDDVKVKYVFRREEDIAQNAAYEPFYPEIIFTTDFNQILNDEEVNLVVVNTPDQFHVFYAKQILNAGKHALIEKPFAPTAKEAREVFVLAKEKGLICMPNQNRRFDADVLAVKEVLASGKIGDLVKLESHYDYFREDGWYPYFGTLYNLAVHTIDQVISMFGMPDQTHFDVRSIHHPGKADDYYDLEFYYGNSKATVNTSMCVMIDYPRFTVHGTKGSFTLPPVVHNSGKKKVVGRHKISRANAPEDRWGTLVYENENGERVTEKVPVGCAHYERIYDSLVDAIEHGKEKCVKDEEVIRVLEILEEATAVAKSHSPENR</sequence>
<evidence type="ECO:0000259" key="3">
    <source>
        <dbReference type="Pfam" id="PF02894"/>
    </source>
</evidence>
<dbReference type="SUPFAM" id="SSF51735">
    <property type="entry name" value="NAD(P)-binding Rossmann-fold domains"/>
    <property type="match status" value="1"/>
</dbReference>
<dbReference type="PANTHER" id="PTHR43708">
    <property type="entry name" value="CONSERVED EXPRESSED OXIDOREDUCTASE (EUROFUNG)"/>
    <property type="match status" value="1"/>
</dbReference>
<dbReference type="RefSeq" id="WP_249309028.1">
    <property type="nucleotide sequence ID" value="NZ_JACRSZ010000012.1"/>
</dbReference>
<keyword evidence="5" id="KW-1185">Reference proteome</keyword>
<dbReference type="InterPro" id="IPR051317">
    <property type="entry name" value="Gfo/Idh/MocA_oxidoreduct"/>
</dbReference>
<comment type="caution">
    <text evidence="4">The sequence shown here is derived from an EMBL/GenBank/DDBJ whole genome shotgun (WGS) entry which is preliminary data.</text>
</comment>
<dbReference type="SUPFAM" id="SSF55347">
    <property type="entry name" value="Glyceraldehyde-3-phosphate dehydrogenase-like, C-terminal domain"/>
    <property type="match status" value="1"/>
</dbReference>
<dbReference type="Gene3D" id="3.30.360.10">
    <property type="entry name" value="Dihydrodipicolinate Reductase, domain 2"/>
    <property type="match status" value="1"/>
</dbReference>
<protein>
    <submittedName>
        <fullName evidence="4">Gfo/Idh/MocA family oxidoreductase</fullName>
    </submittedName>
</protein>
<organism evidence="4 5">
    <name type="scientific">Jingyaoa shaoxingensis</name>
    <dbReference type="NCBI Taxonomy" id="2763671"/>
    <lineage>
        <taxon>Bacteria</taxon>
        <taxon>Bacillati</taxon>
        <taxon>Bacillota</taxon>
        <taxon>Clostridia</taxon>
        <taxon>Lachnospirales</taxon>
        <taxon>Lachnospiraceae</taxon>
        <taxon>Jingyaoa</taxon>
    </lineage>
</organism>
<dbReference type="InterPro" id="IPR000683">
    <property type="entry name" value="Gfo/Idh/MocA-like_OxRdtase_N"/>
</dbReference>
<dbReference type="Gene3D" id="3.40.50.720">
    <property type="entry name" value="NAD(P)-binding Rossmann-like Domain"/>
    <property type="match status" value="1"/>
</dbReference>
<dbReference type="Pfam" id="PF02894">
    <property type="entry name" value="GFO_IDH_MocA_C"/>
    <property type="match status" value="1"/>
</dbReference>
<dbReference type="PANTHER" id="PTHR43708:SF7">
    <property type="entry name" value="OXIDOREDUCTASE"/>
    <property type="match status" value="1"/>
</dbReference>
<comment type="similarity">
    <text evidence="1">Belongs to the Gfo/Idh/MocA family.</text>
</comment>
<accession>A0ABR7ND19</accession>
<dbReference type="InterPro" id="IPR004104">
    <property type="entry name" value="Gfo/Idh/MocA-like_OxRdtase_C"/>
</dbReference>
<dbReference type="Proteomes" id="UP000657421">
    <property type="component" value="Unassembled WGS sequence"/>
</dbReference>
<evidence type="ECO:0000313" key="5">
    <source>
        <dbReference type="Proteomes" id="UP000657421"/>
    </source>
</evidence>
<dbReference type="EMBL" id="JACRSZ010000012">
    <property type="protein sequence ID" value="MBC8573732.1"/>
    <property type="molecule type" value="Genomic_DNA"/>
</dbReference>